<organism evidence="1 2">
    <name type="scientific">Bacteroides thetaiotaomicron</name>
    <dbReference type="NCBI Taxonomy" id="818"/>
    <lineage>
        <taxon>Bacteria</taxon>
        <taxon>Pseudomonadati</taxon>
        <taxon>Bacteroidota</taxon>
        <taxon>Bacteroidia</taxon>
        <taxon>Bacteroidales</taxon>
        <taxon>Bacteroidaceae</taxon>
        <taxon>Bacteroides</taxon>
    </lineage>
</organism>
<name>A0A943DUE1_BACT4</name>
<evidence type="ECO:0000313" key="2">
    <source>
        <dbReference type="Proteomes" id="UP000782901"/>
    </source>
</evidence>
<accession>A0A943DUE1</accession>
<evidence type="ECO:0000313" key="1">
    <source>
        <dbReference type="EMBL" id="MBS5410794.1"/>
    </source>
</evidence>
<proteinExistence type="predicted"/>
<dbReference type="AlphaFoldDB" id="A0A943DUE1"/>
<gene>
    <name evidence="1" type="ORF">KHY35_08770</name>
</gene>
<sequence>MDTIGLNPIKLDAIGLDPIRMDAIRLGVTGASRPSIEPLIIEFIPVININVDIIQSINYYVNGWSEKINQGDYINRGDDIYILLYLSDYMSEISHVTCGNYNVTVNKHIEWSETNNKWVVIIKGVNKSPQKIDIAIDEYIRYEDIVQPYPFVVPIYDENDNLISWGDKLRVGSTIRYGKFISLLAGMYQADAIYFNGNNIDGTGGTLIVEKTMVFSNSKRWLLSTAEPLFAYDPSMINNIGLQNLGYLPDLTGQGRHLKLNNMAYDEESGIGTDGALHYDGVDDHGIVQNLSHGGKCLITRLNWQFNQDEIIIYDQRKSTGEQYYKKFALVAIKTIDIAYGRRLEGNTYIDNVLNNYIKSSDLENRNHVVTIVCSPASSDNTNTPIFGKSILDLSYAKFAMFRTMLLLEIPSDEDRTTINNWCGIEGGYVEKPEYYWDAHGKTNADPDRNTIKNRGTEQSLISNSSPTNLQTDWIANEFTFVNSASDVDIMSGDRLAGTAYEARFLTGKVIPAMQVTLTLVNSAYDTFSYMYVDEEGSAQRIYFNDLVLNEPVTVDLPKNNNNNTNTGFILEANNSNAVINVKVLSQSVNIENAFDLEANNLAYTDESGYKENGLYLDGVEDYLVNPNVPALTDYTYIFKREILANDTINSVTMHKGLLKTFAGAFTSDYVIDNISNEEGGNINNFAFHSFGAVNVIYRSSVANKIIWANTTSINGIAGKRGSNTDDESITIAKWGTNYRKMVFCKLALFSKTIDMLSINMLRNLFELDEIIDLNNKLFKK</sequence>
<reference evidence="1" key="1">
    <citation type="submission" date="2021-02" db="EMBL/GenBank/DDBJ databases">
        <title>Infant gut strain persistence is associated with maternal origin, phylogeny, and functional potential including surface adhesion and iron acquisition.</title>
        <authorList>
            <person name="Lou Y.C."/>
        </authorList>
    </citation>
    <scope>NUCLEOTIDE SEQUENCE</scope>
    <source>
        <strain evidence="1">L3_082_243G1_dasL3_082_243G1_maxbin2.maxbin.015s ta_sub</strain>
    </source>
</reference>
<protein>
    <submittedName>
        <fullName evidence="1">Uncharacterized protein</fullName>
    </submittedName>
</protein>
<comment type="caution">
    <text evidence="1">The sequence shown here is derived from an EMBL/GenBank/DDBJ whole genome shotgun (WGS) entry which is preliminary data.</text>
</comment>
<dbReference type="EMBL" id="JAGZEE010000010">
    <property type="protein sequence ID" value="MBS5410794.1"/>
    <property type="molecule type" value="Genomic_DNA"/>
</dbReference>
<dbReference type="Proteomes" id="UP000782901">
    <property type="component" value="Unassembled WGS sequence"/>
</dbReference>